<protein>
    <submittedName>
        <fullName evidence="1">Uncharacterized protein</fullName>
    </submittedName>
</protein>
<dbReference type="EMBL" id="BARU01047776">
    <property type="protein sequence ID" value="GAI01723.1"/>
    <property type="molecule type" value="Genomic_DNA"/>
</dbReference>
<feature type="non-terminal residue" evidence="1">
    <location>
        <position position="1"/>
    </location>
</feature>
<dbReference type="AlphaFoldDB" id="X1K582"/>
<organism evidence="1">
    <name type="scientific">marine sediment metagenome</name>
    <dbReference type="NCBI Taxonomy" id="412755"/>
    <lineage>
        <taxon>unclassified sequences</taxon>
        <taxon>metagenomes</taxon>
        <taxon>ecological metagenomes</taxon>
    </lineage>
</organism>
<evidence type="ECO:0000313" key="1">
    <source>
        <dbReference type="EMBL" id="GAI01723.1"/>
    </source>
</evidence>
<sequence>LPPIPILHAHRLPLLFEGNTLPIISIKDIPATPPAKEYAKKRRIKSVRKRALGIPENRIMKREMIKIPIERKIAILM</sequence>
<reference evidence="1" key="1">
    <citation type="journal article" date="2014" name="Front. Microbiol.">
        <title>High frequency of phylogenetically diverse reductive dehalogenase-homologous genes in deep subseafloor sedimentary metagenomes.</title>
        <authorList>
            <person name="Kawai M."/>
            <person name="Futagami T."/>
            <person name="Toyoda A."/>
            <person name="Takaki Y."/>
            <person name="Nishi S."/>
            <person name="Hori S."/>
            <person name="Arai W."/>
            <person name="Tsubouchi T."/>
            <person name="Morono Y."/>
            <person name="Uchiyama I."/>
            <person name="Ito T."/>
            <person name="Fujiyama A."/>
            <person name="Inagaki F."/>
            <person name="Takami H."/>
        </authorList>
    </citation>
    <scope>NUCLEOTIDE SEQUENCE</scope>
    <source>
        <strain evidence="1">Expedition CK06-06</strain>
    </source>
</reference>
<accession>X1K582</accession>
<comment type="caution">
    <text evidence="1">The sequence shown here is derived from an EMBL/GenBank/DDBJ whole genome shotgun (WGS) entry which is preliminary data.</text>
</comment>
<gene>
    <name evidence="1" type="ORF">S03H2_71406</name>
</gene>
<proteinExistence type="predicted"/>
<name>X1K582_9ZZZZ</name>